<dbReference type="STRING" id="551990.SAMN05192550_3234"/>
<proteinExistence type="predicted"/>
<protein>
    <recommendedName>
        <fullName evidence="3">Secretion system C-terminal sorting domain-containing protein</fullName>
    </recommendedName>
</protein>
<comment type="caution">
    <text evidence="1">The sequence shown here is derived from an EMBL/GenBank/DDBJ whole genome shotgun (WGS) entry which is preliminary data.</text>
</comment>
<dbReference type="InterPro" id="IPR013783">
    <property type="entry name" value="Ig-like_fold"/>
</dbReference>
<dbReference type="Gene3D" id="2.60.40.10">
    <property type="entry name" value="Immunoglobulins"/>
    <property type="match status" value="1"/>
</dbReference>
<dbReference type="AlphaFoldDB" id="A0A1B9DU03"/>
<dbReference type="EMBL" id="LVEO01000006">
    <property type="protein sequence ID" value="OCB73161.1"/>
    <property type="molecule type" value="Genomic_DNA"/>
</dbReference>
<organism evidence="1 2">
    <name type="scientific">Flavobacterium glycines</name>
    <dbReference type="NCBI Taxonomy" id="551990"/>
    <lineage>
        <taxon>Bacteria</taxon>
        <taxon>Pseudomonadati</taxon>
        <taxon>Bacteroidota</taxon>
        <taxon>Flavobacteriia</taxon>
        <taxon>Flavobacteriales</taxon>
        <taxon>Flavobacteriaceae</taxon>
        <taxon>Flavobacterium</taxon>
    </lineage>
</organism>
<evidence type="ECO:0000313" key="1">
    <source>
        <dbReference type="EMBL" id="OCB73161.1"/>
    </source>
</evidence>
<evidence type="ECO:0000313" key="2">
    <source>
        <dbReference type="Proteomes" id="UP000093226"/>
    </source>
</evidence>
<reference evidence="2" key="1">
    <citation type="submission" date="2016-03" db="EMBL/GenBank/DDBJ databases">
        <title>Draft genome sequence of Paenibacillus glacialis DSM 22343.</title>
        <authorList>
            <person name="Shin S.-K."/>
            <person name="Yi H."/>
        </authorList>
    </citation>
    <scope>NUCLEOTIDE SEQUENCE [LARGE SCALE GENOMIC DNA]</scope>
    <source>
        <strain evidence="2">NBRC 105008</strain>
    </source>
</reference>
<name>A0A1B9DU03_9FLAO</name>
<accession>A0A1B9DU03</accession>
<gene>
    <name evidence="1" type="ORF">FBGL_03740</name>
</gene>
<dbReference type="Proteomes" id="UP000093226">
    <property type="component" value="Unassembled WGS sequence"/>
</dbReference>
<sequence>MNTVTNPISVTVASSPRTFYIRAEAGTTNCYSTASFTVTVTDNPDITVQNLTACETGTTGAASVNLNNAILTNPDGGVISFYNSLADAQNEVNAVTSPISVTVASSPRTFYIRAEAGTTNCYSTASFTVIVTDNPDVTTTPLSSCESGSTGQATFTLNSGVTDADGGTLSFYTDVAMTNLISDENAGLTGVQYTTGSRTIYVKSVSGSCMGTAQFVITVNANPTCDITGEQTVCLGGSSTFTATAGMTTYAWTGPNNFSANTPSISVSVAGVYYVTITNANGCQSTCSRELMVVTCGGPICTYTQGAYGNSGGKYCDGTEGGIPTVDLITQALTNAGGTITVGKLGSSVVMSLGDENCIITQMPGGGKATEIVPAGDYDICPSLPNSFLKNGKINNVLLSQTIALSLNVNITNPSKLGNFELQAGTLATAKPEGGCGSEVAKPRVCGHFEGNIWVGTVNEYTYRTFSAAVINAIIPDGNGMKTIAGLLDLANRALANVDDVKNSEDGASLSDIAGAVAAVNEVFDECAIAVGWDIEKCPEPPTLDLATVTTAKISSVETAGFDAYPVPFKDQLTIKYNFDYVSDVTIEVFNSKGIIVYSMIDTNSYLGKEVVITINATLEQQQVYYVRLTTSQGSTVKSVMSSY</sequence>
<evidence type="ECO:0008006" key="3">
    <source>
        <dbReference type="Google" id="ProtNLM"/>
    </source>
</evidence>